<evidence type="ECO:0000313" key="1">
    <source>
        <dbReference type="EMBL" id="MFB8766466.1"/>
    </source>
</evidence>
<organism evidence="1 2">
    <name type="scientific">Nocardiopsis alba</name>
    <dbReference type="NCBI Taxonomy" id="53437"/>
    <lineage>
        <taxon>Bacteria</taxon>
        <taxon>Bacillati</taxon>
        <taxon>Actinomycetota</taxon>
        <taxon>Actinomycetes</taxon>
        <taxon>Streptosporangiales</taxon>
        <taxon>Nocardiopsidaceae</taxon>
        <taxon>Nocardiopsis</taxon>
    </lineage>
</organism>
<dbReference type="EMBL" id="JAYMRS010000001">
    <property type="protein sequence ID" value="MFB8766466.1"/>
    <property type="molecule type" value="Genomic_DNA"/>
</dbReference>
<evidence type="ECO:0000313" key="2">
    <source>
        <dbReference type="Proteomes" id="UP001585053"/>
    </source>
</evidence>
<gene>
    <name evidence="1" type="primary">cas7e</name>
    <name evidence="1" type="ORF">VSQ78_02050</name>
</gene>
<comment type="caution">
    <text evidence="1">The sequence shown here is derived from an EMBL/GenBank/DDBJ whole genome shotgun (WGS) entry which is preliminary data.</text>
</comment>
<dbReference type="Proteomes" id="UP001585053">
    <property type="component" value="Unassembled WGS sequence"/>
</dbReference>
<name>A0ABV5DPF3_9ACTN</name>
<dbReference type="RefSeq" id="WP_357722676.1">
    <property type="nucleotide sequence ID" value="NZ_JAYMRS010000001.1"/>
</dbReference>
<reference evidence="1 2" key="1">
    <citation type="submission" date="2024-01" db="EMBL/GenBank/DDBJ databases">
        <title>Genome mining of biosynthetic gene clusters to explore secondary metabolites of Streptomyces sp.</title>
        <authorList>
            <person name="Baig A."/>
            <person name="Ajitkumar Shintre N."/>
            <person name="Kumar H."/>
            <person name="Anbarasu A."/>
            <person name="Ramaiah S."/>
        </authorList>
    </citation>
    <scope>NUCLEOTIDE SEQUENCE [LARGE SCALE GENOMIC DNA]</scope>
    <source>
        <strain evidence="1 2">A01</strain>
    </source>
</reference>
<dbReference type="NCBIfam" id="TIGR01869">
    <property type="entry name" value="casC_Cse4"/>
    <property type="match status" value="1"/>
</dbReference>
<sequence length="377" mass="40636">MSTPTFLDVHVLHTLPYSNINRDDLGSPKTLVYGGAERTRVSSQSWKRAVRHRVEERLGDPAVRTRRIVGEIAGRLIARGWEPDLAEQGGNQIVLSAIKGGLKLEKEKEGESRVTSVLLYLPVSAIDALAAIADEHREAVAKESAKKVPKGILPADDIVAVLRSRNATVNLFGRMLAELPSTEVDGAVQFAHAFTTHGTSVQADFFTAVDDVPRQDDHGSGHMNVGQFSTGTFYRYANIDLAGLLRNLDGDTEAARELVSEFLLAFLSTVPSGKQNATAAMTLPDLAHVVVRSDRPVSYAPAFESAVRGPEGFAPVSVSRLSEYAGKIGQLWWPETVLSSVHAGIDDKRVENLGERLAGYPTLVETSVAAAYPGDGS</sequence>
<dbReference type="InterPro" id="IPR010148">
    <property type="entry name" value="CRISPR-assoc_prot_CT1975"/>
</dbReference>
<dbReference type="Pfam" id="PF09344">
    <property type="entry name" value="Cas_CT1975"/>
    <property type="match status" value="1"/>
</dbReference>
<accession>A0ABV5DPF3</accession>
<proteinExistence type="predicted"/>
<keyword evidence="2" id="KW-1185">Reference proteome</keyword>
<protein>
    <submittedName>
        <fullName evidence="1">Type I-E CRISPR-associated protein Cas7/Cse4/CasC</fullName>
    </submittedName>
</protein>